<protein>
    <submittedName>
        <fullName evidence="1">Uncharacterized protein</fullName>
    </submittedName>
</protein>
<dbReference type="AlphaFoldDB" id="A0A3N0WZZ1"/>
<proteinExistence type="predicted"/>
<comment type="caution">
    <text evidence="1">The sequence shown here is derived from an EMBL/GenBank/DDBJ whole genome shotgun (WGS) entry which is preliminary data.</text>
</comment>
<accession>A0A3N0WZZ1</accession>
<sequence length="93" mass="10681">MALFTAISGNLNQKKVPEKPVIFCIVNVHLYCQLFTSYFHPSPITHHPSPINYQPSTIQFQLSTEKLTNENWLLQTKKNPAINTGFFLFIKSD</sequence>
<organism evidence="1 2">
    <name type="scientific">Kaistella daneshvariae</name>
    <dbReference type="NCBI Taxonomy" id="2487074"/>
    <lineage>
        <taxon>Bacteria</taxon>
        <taxon>Pseudomonadati</taxon>
        <taxon>Bacteroidota</taxon>
        <taxon>Flavobacteriia</taxon>
        <taxon>Flavobacteriales</taxon>
        <taxon>Weeksellaceae</taxon>
        <taxon>Chryseobacterium group</taxon>
        <taxon>Kaistella</taxon>
    </lineage>
</organism>
<dbReference type="Proteomes" id="UP000270224">
    <property type="component" value="Unassembled WGS sequence"/>
</dbReference>
<dbReference type="EMBL" id="RJUG01000001">
    <property type="protein sequence ID" value="ROI10704.1"/>
    <property type="molecule type" value="Genomic_DNA"/>
</dbReference>
<gene>
    <name evidence="1" type="ORF">EGI11_02075</name>
</gene>
<evidence type="ECO:0000313" key="1">
    <source>
        <dbReference type="EMBL" id="ROI10704.1"/>
    </source>
</evidence>
<evidence type="ECO:0000313" key="2">
    <source>
        <dbReference type="Proteomes" id="UP000270224"/>
    </source>
</evidence>
<reference evidence="2" key="1">
    <citation type="submission" date="2018-11" db="EMBL/GenBank/DDBJ databases">
        <title>Proposal to divide the Flavobacteriaceae and reorganize its genera based on Amino Acid Identity values calculated from whole genome sequences.</title>
        <authorList>
            <person name="Nicholson A.C."/>
            <person name="Gulvik C.A."/>
            <person name="Whitney A.M."/>
            <person name="Humrighouse B.W."/>
            <person name="Bell M."/>
            <person name="Holmens B."/>
            <person name="Steigerwalt A."/>
            <person name="Villarma A."/>
            <person name="Sheth M."/>
            <person name="Batra D."/>
            <person name="Pryor J."/>
            <person name="Bernardet J.-F."/>
            <person name="Hugo C."/>
            <person name="Kampfer P."/>
            <person name="Newman J."/>
            <person name="Mcquiston J.R."/>
        </authorList>
    </citation>
    <scope>NUCLEOTIDE SEQUENCE [LARGE SCALE GENOMIC DNA]</scope>
    <source>
        <strain evidence="2">H3056</strain>
    </source>
</reference>
<name>A0A3N0WZZ1_9FLAO</name>